<sequence>MSTTYVDGFGEIDSTGYDAGVKILAATPCPTWCIKPAGHTDPLDVAGVPGASECASRLHTAYRWKADEEFGADEVAVEALEYAYLDGTVMLDAAEMYAHIKDVPDAHEAEGFAAHLIAAAAALRSTRNDG</sequence>
<evidence type="ECO:0000313" key="2">
    <source>
        <dbReference type="Proteomes" id="UP001524501"/>
    </source>
</evidence>
<keyword evidence="2" id="KW-1185">Reference proteome</keyword>
<dbReference type="RefSeq" id="WP_255966367.1">
    <property type="nucleotide sequence ID" value="NZ_JANFQF010000004.1"/>
</dbReference>
<accession>A0ABT1QC74</accession>
<protein>
    <submittedName>
        <fullName evidence="1">Uncharacterized protein</fullName>
    </submittedName>
</protein>
<name>A0ABT1QC74_9NOCA</name>
<comment type="caution">
    <text evidence="1">The sequence shown here is derived from an EMBL/GenBank/DDBJ whole genome shotgun (WGS) entry which is preliminary data.</text>
</comment>
<evidence type="ECO:0000313" key="1">
    <source>
        <dbReference type="EMBL" id="MCQ4118720.1"/>
    </source>
</evidence>
<reference evidence="1 2" key="1">
    <citation type="submission" date="2022-07" db="EMBL/GenBank/DDBJ databases">
        <title>Degradation activity of malathion, p-nitrophenol and potential low-temperature adaptation strategy of Rhodococcus sp. FXJ9.536.</title>
        <authorList>
            <person name="Huang J."/>
            <person name="Huang Y."/>
        </authorList>
    </citation>
    <scope>NUCLEOTIDE SEQUENCE [LARGE SCALE GENOMIC DNA]</scope>
    <source>
        <strain evidence="1 2">FXJ9.536</strain>
    </source>
</reference>
<dbReference type="EMBL" id="JANFQF010000004">
    <property type="protein sequence ID" value="MCQ4118720.1"/>
    <property type="molecule type" value="Genomic_DNA"/>
</dbReference>
<organism evidence="1 2">
    <name type="scientific">Rhodococcus tibetensis</name>
    <dbReference type="NCBI Taxonomy" id="2965064"/>
    <lineage>
        <taxon>Bacteria</taxon>
        <taxon>Bacillati</taxon>
        <taxon>Actinomycetota</taxon>
        <taxon>Actinomycetes</taxon>
        <taxon>Mycobacteriales</taxon>
        <taxon>Nocardiaceae</taxon>
        <taxon>Rhodococcus</taxon>
    </lineage>
</organism>
<dbReference type="Proteomes" id="UP001524501">
    <property type="component" value="Unassembled WGS sequence"/>
</dbReference>
<gene>
    <name evidence="1" type="ORF">NOF53_05955</name>
</gene>
<proteinExistence type="predicted"/>